<evidence type="ECO:0008006" key="3">
    <source>
        <dbReference type="Google" id="ProtNLM"/>
    </source>
</evidence>
<evidence type="ECO:0000313" key="1">
    <source>
        <dbReference type="EMBL" id="SFJ12202.1"/>
    </source>
</evidence>
<dbReference type="OrthoDB" id="5464791at2"/>
<proteinExistence type="predicted"/>
<dbReference type="PROSITE" id="PS51257">
    <property type="entry name" value="PROKAR_LIPOPROTEIN"/>
    <property type="match status" value="1"/>
</dbReference>
<keyword evidence="2" id="KW-1185">Reference proteome</keyword>
<organism evidence="1 2">
    <name type="scientific">Desulfomicrobium apsheronum</name>
    <dbReference type="NCBI Taxonomy" id="52560"/>
    <lineage>
        <taxon>Bacteria</taxon>
        <taxon>Pseudomonadati</taxon>
        <taxon>Thermodesulfobacteriota</taxon>
        <taxon>Desulfovibrionia</taxon>
        <taxon>Desulfovibrionales</taxon>
        <taxon>Desulfomicrobiaceae</taxon>
        <taxon>Desulfomicrobium</taxon>
    </lineage>
</organism>
<protein>
    <recommendedName>
        <fullName evidence="3">Lipoprotein</fullName>
    </recommendedName>
</protein>
<reference evidence="2" key="1">
    <citation type="submission" date="2016-10" db="EMBL/GenBank/DDBJ databases">
        <authorList>
            <person name="Varghese N."/>
            <person name="Submissions S."/>
        </authorList>
    </citation>
    <scope>NUCLEOTIDE SEQUENCE [LARGE SCALE GENOMIC DNA]</scope>
    <source>
        <strain evidence="2">DSM 5918</strain>
    </source>
</reference>
<dbReference type="STRING" id="52560.SAMN04488082_101377"/>
<accession>A0A1I3NSP1</accession>
<dbReference type="EMBL" id="FORX01000001">
    <property type="protein sequence ID" value="SFJ12202.1"/>
    <property type="molecule type" value="Genomic_DNA"/>
</dbReference>
<dbReference type="AlphaFoldDB" id="A0A1I3NSP1"/>
<dbReference type="RefSeq" id="WP_092372426.1">
    <property type="nucleotide sequence ID" value="NZ_FORX01000001.1"/>
</dbReference>
<gene>
    <name evidence="1" type="ORF">SAMN04488082_101377</name>
</gene>
<evidence type="ECO:0000313" key="2">
    <source>
        <dbReference type="Proteomes" id="UP000198635"/>
    </source>
</evidence>
<name>A0A1I3NSP1_9BACT</name>
<sequence length="208" mass="23831">MNILSTRKVFIYAAISALLTLILACSHTPFSERYQPGADTVFLWRNEPIPLEPDWRYLDEAKVLVRGEIQDSILTPVDEVRSLIFVREGQEPPAILILSRVIKTSQVDIFRYLGGIKKDIEGYPYREAAYGLSSDSTDPEYGKYLEKIRAAGLTPAPEYRVRVLDRLPVNTTLVRIMELTPGKAHLTLPAYGKLYPQERRELFHHRPF</sequence>
<dbReference type="Proteomes" id="UP000198635">
    <property type="component" value="Unassembled WGS sequence"/>
</dbReference>